<evidence type="ECO:0000256" key="3">
    <source>
        <dbReference type="SAM" id="Phobius"/>
    </source>
</evidence>
<gene>
    <name evidence="5" type="ORF">ABR82_08015</name>
</gene>
<evidence type="ECO:0000313" key="5">
    <source>
        <dbReference type="EMBL" id="KRO62818.1"/>
    </source>
</evidence>
<feature type="domain" description="Type II secretion system protein GspG C-terminal" evidence="4">
    <location>
        <begin position="41"/>
        <end position="135"/>
    </location>
</feature>
<evidence type="ECO:0000256" key="1">
    <source>
        <dbReference type="ARBA" id="ARBA00022481"/>
    </source>
</evidence>
<keyword evidence="3" id="KW-0472">Membrane</keyword>
<dbReference type="InterPro" id="IPR012902">
    <property type="entry name" value="N_methyl_site"/>
</dbReference>
<dbReference type="Pfam" id="PF08334">
    <property type="entry name" value="T2SSG"/>
    <property type="match status" value="1"/>
</dbReference>
<feature type="region of interest" description="Disordered" evidence="2">
    <location>
        <begin position="116"/>
        <end position="137"/>
    </location>
</feature>
<keyword evidence="3" id="KW-1133">Transmembrane helix</keyword>
<evidence type="ECO:0000256" key="2">
    <source>
        <dbReference type="SAM" id="MobiDB-lite"/>
    </source>
</evidence>
<reference evidence="5 6" key="1">
    <citation type="submission" date="2015-10" db="EMBL/GenBank/DDBJ databases">
        <title>Metagenome-Assembled Genomes uncover a global brackish microbiome.</title>
        <authorList>
            <person name="Hugerth L.W."/>
            <person name="Larsson J."/>
            <person name="Alneberg J."/>
            <person name="Lindh M.V."/>
            <person name="Legrand C."/>
            <person name="Pinhassi J."/>
            <person name="Andersson A.F."/>
        </authorList>
    </citation>
    <scope>NUCLEOTIDE SEQUENCE [LARGE SCALE GENOMIC DNA]</scope>
    <source>
        <strain evidence="5">BACL18 MAG-120507-bin52</strain>
    </source>
</reference>
<dbReference type="Pfam" id="PF07963">
    <property type="entry name" value="N_methyl"/>
    <property type="match status" value="1"/>
</dbReference>
<dbReference type="PRINTS" id="PR00813">
    <property type="entry name" value="BCTERIALGSPG"/>
</dbReference>
<dbReference type="InterPro" id="IPR000983">
    <property type="entry name" value="Bac_GSPG_pilin"/>
</dbReference>
<accession>A0A0R2RNU9</accession>
<proteinExistence type="predicted"/>
<dbReference type="SUPFAM" id="SSF54523">
    <property type="entry name" value="Pili subunits"/>
    <property type="match status" value="1"/>
</dbReference>
<evidence type="ECO:0000259" key="4">
    <source>
        <dbReference type="Pfam" id="PF08334"/>
    </source>
</evidence>
<dbReference type="GO" id="GO:0015627">
    <property type="term" value="C:type II protein secretion system complex"/>
    <property type="evidence" value="ECO:0007669"/>
    <property type="project" value="InterPro"/>
</dbReference>
<sequence length="137" mass="15052">MKPNCWKQRRFARTAGFTLIEIMLVVGIITVLMGSAIFMLTGNLEFAKEQRARGDLQAIITQVRMYEMKNGGVPLAQSAGLQALVGTGKGFEELPKDPWGQEYKYKVDASSAKGFRVYSTGPDRKDDGGKGDDISSK</sequence>
<dbReference type="InterPro" id="IPR045584">
    <property type="entry name" value="Pilin-like"/>
</dbReference>
<dbReference type="Proteomes" id="UP000051269">
    <property type="component" value="Unassembled WGS sequence"/>
</dbReference>
<dbReference type="EMBL" id="LIBO01000031">
    <property type="protein sequence ID" value="KRO62818.1"/>
    <property type="molecule type" value="Genomic_DNA"/>
</dbReference>
<protein>
    <recommendedName>
        <fullName evidence="4">Type II secretion system protein GspG C-terminal domain-containing protein</fullName>
    </recommendedName>
</protein>
<name>A0A0R2RNU9_9BACT</name>
<dbReference type="InterPro" id="IPR013545">
    <property type="entry name" value="T2SS_protein-GspG_C"/>
</dbReference>
<dbReference type="AlphaFoldDB" id="A0A0R2RNU9"/>
<feature type="compositionally biased region" description="Basic and acidic residues" evidence="2">
    <location>
        <begin position="122"/>
        <end position="137"/>
    </location>
</feature>
<dbReference type="PROSITE" id="PS00409">
    <property type="entry name" value="PROKAR_NTER_METHYL"/>
    <property type="match status" value="1"/>
</dbReference>
<keyword evidence="3" id="KW-0812">Transmembrane</keyword>
<comment type="caution">
    <text evidence="5">The sequence shown here is derived from an EMBL/GenBank/DDBJ whole genome shotgun (WGS) entry which is preliminary data.</text>
</comment>
<dbReference type="NCBIfam" id="TIGR02532">
    <property type="entry name" value="IV_pilin_GFxxxE"/>
    <property type="match status" value="1"/>
</dbReference>
<feature type="transmembrane region" description="Helical" evidence="3">
    <location>
        <begin position="20"/>
        <end position="40"/>
    </location>
</feature>
<organism evidence="5 6">
    <name type="scientific">Verrucomicrobia subdivision 6 bacterium BACL9 MAG-120507-bin52</name>
    <dbReference type="NCBI Taxonomy" id="1655590"/>
    <lineage>
        <taxon>Bacteria</taxon>
        <taxon>Pseudomonadati</taxon>
        <taxon>Verrucomicrobiota</taxon>
        <taxon>Verrucomicrobiia</taxon>
        <taxon>Verrucomicrobiales</taxon>
        <taxon>Verrucomicrobia subdivision 6</taxon>
    </lineage>
</organism>
<dbReference type="Gene3D" id="3.30.700.10">
    <property type="entry name" value="Glycoprotein, Type 4 Pilin"/>
    <property type="match status" value="1"/>
</dbReference>
<keyword evidence="1" id="KW-0488">Methylation</keyword>
<dbReference type="GO" id="GO:0015628">
    <property type="term" value="P:protein secretion by the type II secretion system"/>
    <property type="evidence" value="ECO:0007669"/>
    <property type="project" value="InterPro"/>
</dbReference>
<evidence type="ECO:0000313" key="6">
    <source>
        <dbReference type="Proteomes" id="UP000051269"/>
    </source>
</evidence>